<dbReference type="Proteomes" id="UP000092582">
    <property type="component" value="Chromosome 1"/>
</dbReference>
<keyword evidence="10" id="KW-1185">Reference proteome</keyword>
<proteinExistence type="inferred from homology"/>
<dbReference type="PROSITE" id="PS50928">
    <property type="entry name" value="ABC_TM1"/>
    <property type="match status" value="1"/>
</dbReference>
<evidence type="ECO:0000256" key="7">
    <source>
        <dbReference type="RuleBase" id="RU363032"/>
    </source>
</evidence>
<reference evidence="9 10" key="1">
    <citation type="submission" date="2016-06" db="EMBL/GenBank/DDBJ databases">
        <title>Genome sequencing of Cryobacterium arcticum PAMC 27867.</title>
        <authorList>
            <person name="Lee J."/>
            <person name="Kim O.-S."/>
        </authorList>
    </citation>
    <scope>NUCLEOTIDE SEQUENCE [LARGE SCALE GENOMIC DNA]</scope>
    <source>
        <strain evidence="9 10">PAMC 27867</strain>
    </source>
</reference>
<dbReference type="Pfam" id="PF00528">
    <property type="entry name" value="BPD_transp_1"/>
    <property type="match status" value="1"/>
</dbReference>
<dbReference type="EMBL" id="CP016282">
    <property type="protein sequence ID" value="ANP73572.1"/>
    <property type="molecule type" value="Genomic_DNA"/>
</dbReference>
<feature type="transmembrane region" description="Helical" evidence="7">
    <location>
        <begin position="97"/>
        <end position="118"/>
    </location>
</feature>
<dbReference type="GO" id="GO:0055085">
    <property type="term" value="P:transmembrane transport"/>
    <property type="evidence" value="ECO:0007669"/>
    <property type="project" value="InterPro"/>
</dbReference>
<keyword evidence="6 7" id="KW-0472">Membrane</keyword>
<keyword evidence="2 7" id="KW-0813">Transport</keyword>
<evidence type="ECO:0000256" key="2">
    <source>
        <dbReference type="ARBA" id="ARBA00022448"/>
    </source>
</evidence>
<dbReference type="InterPro" id="IPR050901">
    <property type="entry name" value="BP-dep_ABC_trans_perm"/>
</dbReference>
<dbReference type="Gene3D" id="1.10.3720.10">
    <property type="entry name" value="MetI-like"/>
    <property type="match status" value="1"/>
</dbReference>
<dbReference type="OrthoDB" id="9794684at2"/>
<evidence type="ECO:0000256" key="1">
    <source>
        <dbReference type="ARBA" id="ARBA00004651"/>
    </source>
</evidence>
<feature type="transmembrane region" description="Helical" evidence="7">
    <location>
        <begin position="209"/>
        <end position="230"/>
    </location>
</feature>
<dbReference type="GO" id="GO:0005886">
    <property type="term" value="C:plasma membrane"/>
    <property type="evidence" value="ECO:0007669"/>
    <property type="project" value="UniProtKB-SubCell"/>
</dbReference>
<evidence type="ECO:0000313" key="10">
    <source>
        <dbReference type="Proteomes" id="UP000092582"/>
    </source>
</evidence>
<dbReference type="InterPro" id="IPR000515">
    <property type="entry name" value="MetI-like"/>
</dbReference>
<comment type="subcellular location">
    <subcellularLocation>
        <location evidence="1 7">Cell membrane</location>
        <topology evidence="1 7">Multi-pass membrane protein</topology>
    </subcellularLocation>
</comment>
<feature type="transmembrane region" description="Helical" evidence="7">
    <location>
        <begin position="169"/>
        <end position="188"/>
    </location>
</feature>
<dbReference type="AlphaFoldDB" id="A0A1B1BLR7"/>
<dbReference type="RefSeq" id="WP_066597093.1">
    <property type="nucleotide sequence ID" value="NZ_CP016282.1"/>
</dbReference>
<keyword evidence="3" id="KW-1003">Cell membrane</keyword>
<accession>A0A1B1BLR7</accession>
<evidence type="ECO:0000259" key="8">
    <source>
        <dbReference type="PROSITE" id="PS50928"/>
    </source>
</evidence>
<feature type="transmembrane region" description="Helical" evidence="7">
    <location>
        <begin position="265"/>
        <end position="286"/>
    </location>
</feature>
<evidence type="ECO:0000256" key="6">
    <source>
        <dbReference type="ARBA" id="ARBA00023136"/>
    </source>
</evidence>
<comment type="similarity">
    <text evidence="7">Belongs to the binding-protein-dependent transport system permease family.</text>
</comment>
<feature type="domain" description="ABC transmembrane type-1" evidence="8">
    <location>
        <begin position="93"/>
        <end position="286"/>
    </location>
</feature>
<protein>
    <submittedName>
        <fullName evidence="9">ABC-type sugar transport system, permease component</fullName>
    </submittedName>
</protein>
<keyword evidence="4 7" id="KW-0812">Transmembrane</keyword>
<evidence type="ECO:0000256" key="4">
    <source>
        <dbReference type="ARBA" id="ARBA00022692"/>
    </source>
</evidence>
<dbReference type="KEGG" id="cart:PA27867_2631"/>
<keyword evidence="5 7" id="KW-1133">Transmembrane helix</keyword>
<evidence type="ECO:0000313" key="9">
    <source>
        <dbReference type="EMBL" id="ANP73572.1"/>
    </source>
</evidence>
<keyword evidence="9" id="KW-0762">Sugar transport</keyword>
<dbReference type="PANTHER" id="PTHR32243">
    <property type="entry name" value="MALTOSE TRANSPORT SYSTEM PERMEASE-RELATED"/>
    <property type="match status" value="1"/>
</dbReference>
<dbReference type="PANTHER" id="PTHR32243:SF18">
    <property type="entry name" value="INNER MEMBRANE ABC TRANSPORTER PERMEASE PROTEIN YCJP"/>
    <property type="match status" value="1"/>
</dbReference>
<evidence type="ECO:0000256" key="3">
    <source>
        <dbReference type="ARBA" id="ARBA00022475"/>
    </source>
</evidence>
<gene>
    <name evidence="9" type="ORF">PA27867_2631</name>
</gene>
<sequence>MTSSTLLESTPVRRTARPNATLRARPAPTWGTIGTYTALAAITIFCLAPFYWMLVTSLKGPADIFDNSLLPLAPTLENYAAVFGAQNTFVYALRNSLVIAGSVTVIALFFGVTAAYAIARLDFRGKNAVLGLFLATSMFPGVAILTPLFQLFADLGWINTFQAMIIPDVSFALPLGVYILVSFFRAMPWELEAAARVDGCTRGQAFRKIILPLAVPGVFTTAILVFISAWNEFMIANAMSQTPDAQPVTVAIAQFTGISQYDKPYGTQMAAGVIVTIPLIILVLVFQRRIVSGLTAGGVK</sequence>
<dbReference type="InterPro" id="IPR035906">
    <property type="entry name" value="MetI-like_sf"/>
</dbReference>
<name>A0A1B1BLR7_9MICO</name>
<evidence type="ECO:0000256" key="5">
    <source>
        <dbReference type="ARBA" id="ARBA00022989"/>
    </source>
</evidence>
<dbReference type="CDD" id="cd06261">
    <property type="entry name" value="TM_PBP2"/>
    <property type="match status" value="1"/>
</dbReference>
<dbReference type="PATRIC" id="fig|670052.7.peg.2702"/>
<feature type="transmembrane region" description="Helical" evidence="7">
    <location>
        <begin position="130"/>
        <end position="149"/>
    </location>
</feature>
<dbReference type="STRING" id="670052.PA27867_2631"/>
<organism evidence="9 10">
    <name type="scientific">Cryobacterium arcticum</name>
    <dbReference type="NCBI Taxonomy" id="670052"/>
    <lineage>
        <taxon>Bacteria</taxon>
        <taxon>Bacillati</taxon>
        <taxon>Actinomycetota</taxon>
        <taxon>Actinomycetes</taxon>
        <taxon>Micrococcales</taxon>
        <taxon>Microbacteriaceae</taxon>
        <taxon>Cryobacterium</taxon>
    </lineage>
</organism>
<dbReference type="SUPFAM" id="SSF161098">
    <property type="entry name" value="MetI-like"/>
    <property type="match status" value="1"/>
</dbReference>
<feature type="transmembrane region" description="Helical" evidence="7">
    <location>
        <begin position="33"/>
        <end position="54"/>
    </location>
</feature>